<dbReference type="Gene3D" id="3.40.630.30">
    <property type="match status" value="1"/>
</dbReference>
<gene>
    <name evidence="2" type="primary">ykkB</name>
    <name evidence="2" type="ordered locus">BAMF_1392</name>
</gene>
<dbReference type="AlphaFoldDB" id="A0A9P1NH51"/>
<name>A0A9P1NH51_BACAS</name>
<dbReference type="InterPro" id="IPR051531">
    <property type="entry name" value="N-acetyltransferase"/>
</dbReference>
<proteinExistence type="predicted"/>
<dbReference type="PANTHER" id="PTHR43792">
    <property type="entry name" value="GNAT FAMILY, PUTATIVE (AFU_ORTHOLOGUE AFUA_3G00765)-RELATED-RELATED"/>
    <property type="match status" value="1"/>
</dbReference>
<dbReference type="PANTHER" id="PTHR43792:SF1">
    <property type="entry name" value="N-ACETYLTRANSFERASE DOMAIN-CONTAINING PROTEIN"/>
    <property type="match status" value="1"/>
</dbReference>
<dbReference type="GO" id="GO:0016747">
    <property type="term" value="F:acyltransferase activity, transferring groups other than amino-acyl groups"/>
    <property type="evidence" value="ECO:0007669"/>
    <property type="project" value="InterPro"/>
</dbReference>
<evidence type="ECO:0000259" key="1">
    <source>
        <dbReference type="PROSITE" id="PS51186"/>
    </source>
</evidence>
<dbReference type="RefSeq" id="WP_013351986.1">
    <property type="nucleotide sequence ID" value="NC_014551.1"/>
</dbReference>
<organism evidence="2 3">
    <name type="scientific">Bacillus amyloliquefaciens (strain ATCC 23350 / DSM 7 / BCRC 11601 / CCUG 28519 / NBRC 15535 / NRRL B-14393 / F)</name>
    <dbReference type="NCBI Taxonomy" id="692420"/>
    <lineage>
        <taxon>Bacteria</taxon>
        <taxon>Bacillati</taxon>
        <taxon>Bacillota</taxon>
        <taxon>Bacilli</taxon>
        <taxon>Bacillales</taxon>
        <taxon>Bacillaceae</taxon>
        <taxon>Bacillus</taxon>
        <taxon>Bacillus amyloliquefaciens group</taxon>
    </lineage>
</organism>
<evidence type="ECO:0000313" key="2">
    <source>
        <dbReference type="EMBL" id="CBI42518.1"/>
    </source>
</evidence>
<reference evidence="2 3" key="1">
    <citation type="journal article" date="2011" name="Int. J. Syst. Evol. Microbiol.">
        <title>Relationship of Bacillus amyloliquefaciens clades associated with strains DSM 7T and FZB42T: a proposal for Bacillus amyloliquefaciens subsp. amyloliquefaciens subsp. nov. and Bacillus amyloliquefaciens subsp. plantarum subsp. nov. based on complete genome sequence comparisons.</title>
        <authorList>
            <person name="Borriss R."/>
            <person name="Chen X.H."/>
            <person name="Rueckert C."/>
            <person name="Blom J."/>
            <person name="Becker A."/>
            <person name="Baumgarth B."/>
            <person name="Fan B."/>
            <person name="Pukall R."/>
            <person name="Schumann P."/>
            <person name="Sproer C."/>
            <person name="Junge H."/>
            <person name="Vater J."/>
            <person name="Puhler A."/>
            <person name="Klenk H.P."/>
        </authorList>
    </citation>
    <scope>NUCLEOTIDE SEQUENCE [LARGE SCALE GENOMIC DNA]</scope>
    <source>
        <strain evidence="3">DSM 7</strain>
    </source>
</reference>
<sequence length="181" mass="20745">MMKHKSSGTILTTRRIRLRTMRDDDEENLYGLFTDREVMKYYPSLKSRRETKEWIAWNKRLAKGYGVSLWIAEDKETGAFLGQCGIVPQTVNGTAMMEIGYMFARRHWGCGYATEAAKACLTYGFQTKQYGRIAALIDPENLASVRVAEKIGMAAGETVNKWERQLTVFDITSDIERFSEM</sequence>
<evidence type="ECO:0000313" key="3">
    <source>
        <dbReference type="Proteomes" id="UP000006562"/>
    </source>
</evidence>
<dbReference type="KEGG" id="bao:BAMF_1392"/>
<dbReference type="SUPFAM" id="SSF55729">
    <property type="entry name" value="Acyl-CoA N-acyltransferases (Nat)"/>
    <property type="match status" value="1"/>
</dbReference>
<feature type="domain" description="N-acetyltransferase" evidence="1">
    <location>
        <begin position="16"/>
        <end position="176"/>
    </location>
</feature>
<dbReference type="InterPro" id="IPR016181">
    <property type="entry name" value="Acyl_CoA_acyltransferase"/>
</dbReference>
<reference evidence="3" key="2">
    <citation type="journal article" date="2011" name="J. Biotechnol.">
        <title>Genome sequence of B. amyloliquefaciens type strain DSM7(T) reveals differences to plant-associated B. amyloliquefaciens FZB42.</title>
        <authorList>
            <person name="Ruckert C."/>
            <person name="Blom J."/>
            <person name="Chen X."/>
            <person name="Reva O."/>
            <person name="Borriss R."/>
        </authorList>
    </citation>
    <scope>NUCLEOTIDE SEQUENCE [LARGE SCALE GENOMIC DNA]</scope>
    <source>
        <strain evidence="3">DSM 7</strain>
    </source>
</reference>
<dbReference type="Proteomes" id="UP000006562">
    <property type="component" value="Chromosome"/>
</dbReference>
<dbReference type="Pfam" id="PF13302">
    <property type="entry name" value="Acetyltransf_3"/>
    <property type="match status" value="1"/>
</dbReference>
<protein>
    <submittedName>
        <fullName evidence="2">N-acetyltransferase</fullName>
    </submittedName>
</protein>
<keyword evidence="3" id="KW-1185">Reference proteome</keyword>
<accession>A0A9P1NH51</accession>
<dbReference type="InterPro" id="IPR000182">
    <property type="entry name" value="GNAT_dom"/>
</dbReference>
<dbReference type="EMBL" id="FN597644">
    <property type="protein sequence ID" value="CBI42518.1"/>
    <property type="molecule type" value="Genomic_DNA"/>
</dbReference>
<dbReference type="PROSITE" id="PS51186">
    <property type="entry name" value="GNAT"/>
    <property type="match status" value="1"/>
</dbReference>